<dbReference type="Proteomes" id="UP000002630">
    <property type="component" value="Linkage Group LG09"/>
</dbReference>
<sequence length="236" mass="23435">MDILVGGAPGRAEKTRALGGSGGGPRDEGTSRPAAGEGGSATAGSGSVGPGTTAASGRKRISFPRSAFLGFSRSAQRSMSSYSFVQHDPASRAGGVGGGDGDGAGGVRASQSTPAAEAGPGLAVDAGRGTLPATSVDFAGGGEEKANGSPKDNRAAPRDNGGDGDVQYVNFNGHGGRAGGVVALRRGDGVAAVEIEGDRSVSTTGYSSFLKPLQAEQDEEEAKRKMDALLLSGRWR</sequence>
<evidence type="ECO:0000313" key="2">
    <source>
        <dbReference type="EMBL" id="CBJ26938.1"/>
    </source>
</evidence>
<proteinExistence type="predicted"/>
<dbReference type="InParanoid" id="D7G391"/>
<organism evidence="2 3">
    <name type="scientific">Ectocarpus siliculosus</name>
    <name type="common">Brown alga</name>
    <name type="synonym">Conferva siliculosa</name>
    <dbReference type="NCBI Taxonomy" id="2880"/>
    <lineage>
        <taxon>Eukaryota</taxon>
        <taxon>Sar</taxon>
        <taxon>Stramenopiles</taxon>
        <taxon>Ochrophyta</taxon>
        <taxon>PX clade</taxon>
        <taxon>Phaeophyceae</taxon>
        <taxon>Ectocarpales</taxon>
        <taxon>Ectocarpaceae</taxon>
        <taxon>Ectocarpus</taxon>
    </lineage>
</organism>
<accession>D7G391</accession>
<name>D7G391_ECTSI</name>
<evidence type="ECO:0000313" key="3">
    <source>
        <dbReference type="Proteomes" id="UP000002630"/>
    </source>
</evidence>
<evidence type="ECO:0000256" key="1">
    <source>
        <dbReference type="SAM" id="MobiDB-lite"/>
    </source>
</evidence>
<gene>
    <name evidence="2" type="ORF">Esi_0050_0089</name>
</gene>
<feature type="compositionally biased region" description="Basic and acidic residues" evidence="1">
    <location>
        <begin position="142"/>
        <end position="161"/>
    </location>
</feature>
<feature type="compositionally biased region" description="Gly residues" evidence="1">
    <location>
        <begin position="36"/>
        <end position="49"/>
    </location>
</feature>
<protein>
    <submittedName>
        <fullName evidence="2">Uncharacterized protein</fullName>
    </submittedName>
</protein>
<dbReference type="EMBL" id="FN649734">
    <property type="protein sequence ID" value="CBJ26938.1"/>
    <property type="molecule type" value="Genomic_DNA"/>
</dbReference>
<feature type="region of interest" description="Disordered" evidence="1">
    <location>
        <begin position="78"/>
        <end position="167"/>
    </location>
</feature>
<dbReference type="EMBL" id="FN648708">
    <property type="protein sequence ID" value="CBJ26938.1"/>
    <property type="molecule type" value="Genomic_DNA"/>
</dbReference>
<reference evidence="2 3" key="1">
    <citation type="journal article" date="2010" name="Nature">
        <title>The Ectocarpus genome and the independent evolution of multicellularity in brown algae.</title>
        <authorList>
            <person name="Cock J.M."/>
            <person name="Sterck L."/>
            <person name="Rouze P."/>
            <person name="Scornet D."/>
            <person name="Allen A.E."/>
            <person name="Amoutzias G."/>
            <person name="Anthouard V."/>
            <person name="Artiguenave F."/>
            <person name="Aury J.M."/>
            <person name="Badger J.H."/>
            <person name="Beszteri B."/>
            <person name="Billiau K."/>
            <person name="Bonnet E."/>
            <person name="Bothwell J.H."/>
            <person name="Bowler C."/>
            <person name="Boyen C."/>
            <person name="Brownlee C."/>
            <person name="Carrano C.J."/>
            <person name="Charrier B."/>
            <person name="Cho G.Y."/>
            <person name="Coelho S.M."/>
            <person name="Collen J."/>
            <person name="Corre E."/>
            <person name="Da Silva C."/>
            <person name="Delage L."/>
            <person name="Delaroque N."/>
            <person name="Dittami S.M."/>
            <person name="Doulbeau S."/>
            <person name="Elias M."/>
            <person name="Farnham G."/>
            <person name="Gachon C.M."/>
            <person name="Gschloessl B."/>
            <person name="Heesch S."/>
            <person name="Jabbari K."/>
            <person name="Jubin C."/>
            <person name="Kawai H."/>
            <person name="Kimura K."/>
            <person name="Kloareg B."/>
            <person name="Kupper F.C."/>
            <person name="Lang D."/>
            <person name="Le Bail A."/>
            <person name="Leblanc C."/>
            <person name="Lerouge P."/>
            <person name="Lohr M."/>
            <person name="Lopez P.J."/>
            <person name="Martens C."/>
            <person name="Maumus F."/>
            <person name="Michel G."/>
            <person name="Miranda-Saavedra D."/>
            <person name="Morales J."/>
            <person name="Moreau H."/>
            <person name="Motomura T."/>
            <person name="Nagasato C."/>
            <person name="Napoli C.A."/>
            <person name="Nelson D.R."/>
            <person name="Nyvall-Collen P."/>
            <person name="Peters A.F."/>
            <person name="Pommier C."/>
            <person name="Potin P."/>
            <person name="Poulain J."/>
            <person name="Quesneville H."/>
            <person name="Read B."/>
            <person name="Rensing S.A."/>
            <person name="Ritter A."/>
            <person name="Rousvoal S."/>
            <person name="Samanta M."/>
            <person name="Samson G."/>
            <person name="Schroeder D.C."/>
            <person name="Segurens B."/>
            <person name="Strittmatter M."/>
            <person name="Tonon T."/>
            <person name="Tregear J.W."/>
            <person name="Valentin K."/>
            <person name="von Dassow P."/>
            <person name="Yamagishi T."/>
            <person name="Van de Peer Y."/>
            <person name="Wincker P."/>
        </authorList>
    </citation>
    <scope>NUCLEOTIDE SEQUENCE [LARGE SCALE GENOMIC DNA]</scope>
    <source>
        <strain evidence="3">Ec32 / CCAP1310/4</strain>
    </source>
</reference>
<dbReference type="AlphaFoldDB" id="D7G391"/>
<feature type="compositionally biased region" description="Gly residues" evidence="1">
    <location>
        <begin position="94"/>
        <end position="106"/>
    </location>
</feature>
<feature type="region of interest" description="Disordered" evidence="1">
    <location>
        <begin position="1"/>
        <end position="64"/>
    </location>
</feature>
<keyword evidence="3" id="KW-1185">Reference proteome</keyword>